<reference evidence="2 3" key="1">
    <citation type="submission" date="2021-06" db="EMBL/GenBank/DDBJ databases">
        <title>Caerostris extrusa draft genome.</title>
        <authorList>
            <person name="Kono N."/>
            <person name="Arakawa K."/>
        </authorList>
    </citation>
    <scope>NUCLEOTIDE SEQUENCE [LARGE SCALE GENOMIC DNA]</scope>
</reference>
<evidence type="ECO:0000313" key="2">
    <source>
        <dbReference type="EMBL" id="GIY30796.1"/>
    </source>
</evidence>
<evidence type="ECO:0000259" key="1">
    <source>
        <dbReference type="Pfam" id="PF18755"/>
    </source>
</evidence>
<proteinExistence type="predicted"/>
<organism evidence="2 3">
    <name type="scientific">Caerostris extrusa</name>
    <name type="common">Bark spider</name>
    <name type="synonym">Caerostris bankana</name>
    <dbReference type="NCBI Taxonomy" id="172846"/>
    <lineage>
        <taxon>Eukaryota</taxon>
        <taxon>Metazoa</taxon>
        <taxon>Ecdysozoa</taxon>
        <taxon>Arthropoda</taxon>
        <taxon>Chelicerata</taxon>
        <taxon>Arachnida</taxon>
        <taxon>Araneae</taxon>
        <taxon>Araneomorphae</taxon>
        <taxon>Entelegynae</taxon>
        <taxon>Araneoidea</taxon>
        <taxon>Araneidae</taxon>
        <taxon>Caerostris</taxon>
    </lineage>
</organism>
<gene>
    <name evidence="2" type="primary">AVEN_14450_1</name>
    <name evidence="2" type="ORF">CEXT_652101</name>
</gene>
<sequence length="383" mass="43379">MNTSPIQINDVTKDNGPIILKFGRSPNSDANSISLSENFTTNKKFMNKEITATPVHEPSNIMDENNKLYYHSFVNSNSNERDETQFLLNQDSSLRENPFEKEHNELLTKSSTEKNANNHCRTSLNETLKQTTPKPLNRICSPGANYSSCVTDSHHNEDHHINLTKNILPQNLSAIVNESTIPVTSMPNPTRDQTKNNLNANQIIRKQSIISLIKLIQHDLLKPGENVLSVHTPEMIIFASLDSNGKIISNGEIYNTPLQWYCNIPNIFKYSQKITKSKACYDRIYYQGRTLSHLVKIYYQRLENQNTSQRVEESSIMLSSCSGLEVTQRSTTHQGVTSLDSAAPISETNVLNLGKMKLLLIGDNEVGPISERDQWDDIDKWDN</sequence>
<keyword evidence="3" id="KW-1185">Reference proteome</keyword>
<dbReference type="EMBL" id="BPLR01009279">
    <property type="protein sequence ID" value="GIY30796.1"/>
    <property type="molecule type" value="Genomic_DNA"/>
</dbReference>
<protein>
    <submittedName>
        <fullName evidence="2">RAMA domain-containing protein</fullName>
    </submittedName>
</protein>
<feature type="domain" description="RAMA" evidence="1">
    <location>
        <begin position="204"/>
        <end position="302"/>
    </location>
</feature>
<comment type="caution">
    <text evidence="2">The sequence shown here is derived from an EMBL/GenBank/DDBJ whole genome shotgun (WGS) entry which is preliminary data.</text>
</comment>
<accession>A0AAV4SC91</accession>
<evidence type="ECO:0000313" key="3">
    <source>
        <dbReference type="Proteomes" id="UP001054945"/>
    </source>
</evidence>
<name>A0AAV4SC91_CAEEX</name>
<dbReference type="Pfam" id="PF18755">
    <property type="entry name" value="RAMA"/>
    <property type="match status" value="1"/>
</dbReference>
<dbReference type="AlphaFoldDB" id="A0AAV4SC91"/>
<dbReference type="InterPro" id="IPR040843">
    <property type="entry name" value="RAMA"/>
</dbReference>
<dbReference type="Proteomes" id="UP001054945">
    <property type="component" value="Unassembled WGS sequence"/>
</dbReference>